<dbReference type="RefSeq" id="YP_009950094.1">
    <property type="nucleotide sequence ID" value="NC_051587.1"/>
</dbReference>
<organism evidence="1 2">
    <name type="scientific">Mycobacterium phage Serendipitous</name>
    <dbReference type="NCBI Taxonomy" id="2301619"/>
    <lineage>
        <taxon>Viruses</taxon>
        <taxon>Duplodnaviria</taxon>
        <taxon>Heunggongvirae</taxon>
        <taxon>Uroviricota</taxon>
        <taxon>Caudoviricetes</taxon>
        <taxon>Bclasvirinae</taxon>
        <taxon>Acadianvirus</taxon>
        <taxon>Acadianvirus serendipitous</taxon>
    </lineage>
</organism>
<reference evidence="2" key="1">
    <citation type="submission" date="2018-08" db="EMBL/GenBank/DDBJ databases">
        <authorList>
            <person name="Farris L."/>
            <person name="Burns B."/>
            <person name="Flowers J."/>
            <person name="Harvey A."/>
            <person name="Kent S."/>
            <person name="Kernodle S.A."/>
            <person name="McGinnis R."/>
            <person name="Sargent R."/>
            <person name="Stanley M."/>
            <person name="Wright P."/>
            <person name="Wallen J.R."/>
            <person name="Eckardt M.A."/>
            <person name="Gainey M.D."/>
            <person name="Garlena R.A."/>
            <person name="Russell D.A."/>
            <person name="Pope W.H."/>
            <person name="Jacobs-Sera D."/>
            <person name="Hatfull G.F."/>
        </authorList>
    </citation>
    <scope>NUCLEOTIDE SEQUENCE [LARGE SCALE GENOMIC DNA]</scope>
</reference>
<evidence type="ECO:0000313" key="1">
    <source>
        <dbReference type="EMBL" id="AYB70640.1"/>
    </source>
</evidence>
<keyword evidence="2" id="KW-1185">Reference proteome</keyword>
<sequence>MKPWQWAVLIELIKHPDRKVIVSMPPQHPQTGPRR</sequence>
<accession>A0A385UI27</accession>
<protein>
    <submittedName>
        <fullName evidence="1">Uncharacterized protein</fullName>
    </submittedName>
</protein>
<name>A0A385UI27_9CAUD</name>
<dbReference type="EMBL" id="MH727561">
    <property type="protein sequence ID" value="AYB70640.1"/>
    <property type="molecule type" value="Genomic_DNA"/>
</dbReference>
<dbReference type="KEGG" id="vg:60321505"/>
<evidence type="ECO:0000313" key="2">
    <source>
        <dbReference type="Proteomes" id="UP000275667"/>
    </source>
</evidence>
<proteinExistence type="predicted"/>
<dbReference type="Proteomes" id="UP000275667">
    <property type="component" value="Segment"/>
</dbReference>
<dbReference type="GeneID" id="60321505"/>
<gene>
    <name evidence="1" type="primary">42</name>
    <name evidence="1" type="ORF">SEA_SERENDIPITOUS_42</name>
</gene>